<protein>
    <recommendedName>
        <fullName evidence="1">DUF913 domain-containing protein</fullName>
    </recommendedName>
</protein>
<dbReference type="Pfam" id="PF06025">
    <property type="entry name" value="DUF913"/>
    <property type="match status" value="1"/>
</dbReference>
<feature type="domain" description="DUF913" evidence="1">
    <location>
        <begin position="1"/>
        <end position="41"/>
    </location>
</feature>
<dbReference type="EMBL" id="JAMKFB020000023">
    <property type="protein sequence ID" value="KAL0158063.1"/>
    <property type="molecule type" value="Genomic_DNA"/>
</dbReference>
<comment type="caution">
    <text evidence="2">The sequence shown here is derived from an EMBL/GenBank/DDBJ whole genome shotgun (WGS) entry which is preliminary data.</text>
</comment>
<dbReference type="AlphaFoldDB" id="A0ABD0N7H7"/>
<organism evidence="2 3">
    <name type="scientific">Cirrhinus mrigala</name>
    <name type="common">Mrigala</name>
    <dbReference type="NCBI Taxonomy" id="683832"/>
    <lineage>
        <taxon>Eukaryota</taxon>
        <taxon>Metazoa</taxon>
        <taxon>Chordata</taxon>
        <taxon>Craniata</taxon>
        <taxon>Vertebrata</taxon>
        <taxon>Euteleostomi</taxon>
        <taxon>Actinopterygii</taxon>
        <taxon>Neopterygii</taxon>
        <taxon>Teleostei</taxon>
        <taxon>Ostariophysi</taxon>
        <taxon>Cypriniformes</taxon>
        <taxon>Cyprinidae</taxon>
        <taxon>Labeoninae</taxon>
        <taxon>Labeonini</taxon>
        <taxon>Cirrhinus</taxon>
    </lineage>
</organism>
<sequence length="123" mass="13025">MKFVESILSNNTTDDHCQEFVNQKGLLPLVSILGLPNLPIDFPTSAACQAVAGVCKSILTLSHEPKLDSILSALEPLHRPIEVPGGSVLLRELANAGHVTDATLSARATPLLHALTAAHAYIL</sequence>
<dbReference type="Proteomes" id="UP001529510">
    <property type="component" value="Unassembled WGS sequence"/>
</dbReference>
<proteinExistence type="predicted"/>
<evidence type="ECO:0000313" key="2">
    <source>
        <dbReference type="EMBL" id="KAL0158063.1"/>
    </source>
</evidence>
<accession>A0ABD0N7H7</accession>
<name>A0ABD0N7H7_CIRMR</name>
<dbReference type="InterPro" id="IPR010314">
    <property type="entry name" value="E3_Ub_ligase_DUF913"/>
</dbReference>
<reference evidence="2 3" key="1">
    <citation type="submission" date="2024-05" db="EMBL/GenBank/DDBJ databases">
        <title>Genome sequencing and assembly of Indian major carp, Cirrhinus mrigala (Hamilton, 1822).</title>
        <authorList>
            <person name="Mohindra V."/>
            <person name="Chowdhury L.M."/>
            <person name="Lal K."/>
            <person name="Jena J.K."/>
        </authorList>
    </citation>
    <scope>NUCLEOTIDE SEQUENCE [LARGE SCALE GENOMIC DNA]</scope>
    <source>
        <strain evidence="2">CM1030</strain>
        <tissue evidence="2">Blood</tissue>
    </source>
</reference>
<evidence type="ECO:0000259" key="1">
    <source>
        <dbReference type="Pfam" id="PF06025"/>
    </source>
</evidence>
<feature type="non-terminal residue" evidence="2">
    <location>
        <position position="123"/>
    </location>
</feature>
<evidence type="ECO:0000313" key="3">
    <source>
        <dbReference type="Proteomes" id="UP001529510"/>
    </source>
</evidence>
<gene>
    <name evidence="2" type="ORF">M9458_046139</name>
</gene>
<keyword evidence="3" id="KW-1185">Reference proteome</keyword>